<reference evidence="1 2" key="1">
    <citation type="journal article" date="2009" name="J. Bacteriol.">
        <title>Complete and draft genome sequences of six members of the Aquificales.</title>
        <authorList>
            <person name="Reysenbach A.L."/>
            <person name="Hamamura N."/>
            <person name="Podar M."/>
            <person name="Griffiths E."/>
            <person name="Ferreira S."/>
            <person name="Hochstein R."/>
            <person name="Heidelberg J."/>
            <person name="Johnson J."/>
            <person name="Mead D."/>
            <person name="Pohorille A."/>
            <person name="Sarmiento M."/>
            <person name="Schweighofer K."/>
            <person name="Seshadri R."/>
            <person name="Voytek M.A."/>
        </authorList>
    </citation>
    <scope>NUCLEOTIDE SEQUENCE [LARGE SCALE GENOMIC DNA]</scope>
    <source>
        <strain evidence="2">DSM 14350 / EX-H1</strain>
    </source>
</reference>
<dbReference type="HOGENOM" id="CLU_096093_1_0_0"/>
<dbReference type="PaxDb" id="123214-PERMA_0833"/>
<evidence type="ECO:0008006" key="3">
    <source>
        <dbReference type="Google" id="ProtNLM"/>
    </source>
</evidence>
<dbReference type="Proteomes" id="UP000001366">
    <property type="component" value="Chromosome"/>
</dbReference>
<organism evidence="1 2">
    <name type="scientific">Persephonella marina (strain DSM 14350 / EX-H1)</name>
    <dbReference type="NCBI Taxonomy" id="123214"/>
    <lineage>
        <taxon>Bacteria</taxon>
        <taxon>Pseudomonadati</taxon>
        <taxon>Aquificota</taxon>
        <taxon>Aquificia</taxon>
        <taxon>Aquificales</taxon>
        <taxon>Hydrogenothermaceae</taxon>
        <taxon>Persephonella</taxon>
    </lineage>
</organism>
<proteinExistence type="predicted"/>
<keyword evidence="2" id="KW-1185">Reference proteome</keyword>
<protein>
    <recommendedName>
        <fullName evidence="3">DUF4198 domain-containing protein</fullName>
    </recommendedName>
</protein>
<dbReference type="eggNOG" id="COG5266">
    <property type="taxonomic scope" value="Bacteria"/>
</dbReference>
<dbReference type="STRING" id="123214.PERMA_0833"/>
<evidence type="ECO:0000313" key="1">
    <source>
        <dbReference type="EMBL" id="ACO04928.1"/>
    </source>
</evidence>
<name>C0QPM4_PERMH</name>
<dbReference type="EMBL" id="CP001230">
    <property type="protein sequence ID" value="ACO04928.1"/>
    <property type="molecule type" value="Genomic_DNA"/>
</dbReference>
<accession>C0QPM4</accession>
<sequence length="228" mass="26632">MRRFILAIIFLISSVYAHDLWIEKEGKSYTLYYGHRYSSHKGKNIIRYNPENIESVVCVDSSGDKKKLNILRVYPLKIRSECSLLYVILKPQYWTKTPYGTVNKKKSVVKMPINSWVSHEGVKRIDRWNRDLQRSFKDGIDIIPVNDPFSLDVGDKLRLLITFNGKPVENVAVAYDGRFRGMTDRNGRINIRIKHKGLQSVEATYRIKLDSEEVDEILHTLILNFELR</sequence>
<dbReference type="RefSeq" id="WP_015899032.1">
    <property type="nucleotide sequence ID" value="NC_012440.1"/>
</dbReference>
<dbReference type="Pfam" id="PF10670">
    <property type="entry name" value="DUF4198"/>
    <property type="match status" value="1"/>
</dbReference>
<gene>
    <name evidence="1" type="ordered locus">PERMA_0833</name>
</gene>
<dbReference type="OrthoDB" id="5368503at2"/>
<dbReference type="InterPro" id="IPR019613">
    <property type="entry name" value="DUF4198"/>
</dbReference>
<evidence type="ECO:0000313" key="2">
    <source>
        <dbReference type="Proteomes" id="UP000001366"/>
    </source>
</evidence>
<dbReference type="AlphaFoldDB" id="C0QPM4"/>
<dbReference type="KEGG" id="pmx:PERMA_0833"/>